<dbReference type="EMBL" id="CP007448">
    <property type="protein sequence ID" value="AHM75432.1"/>
    <property type="molecule type" value="Genomic_DNA"/>
</dbReference>
<gene>
    <name evidence="7" type="ORF">LC20_04179</name>
</gene>
<evidence type="ECO:0000256" key="5">
    <source>
        <dbReference type="ARBA" id="ARBA00093760"/>
    </source>
</evidence>
<evidence type="ECO:0000256" key="1">
    <source>
        <dbReference type="ARBA" id="ARBA00022722"/>
    </source>
</evidence>
<name>A0A7U4K233_YEREN</name>
<dbReference type="REBASE" id="84424">
    <property type="entry name" value="Yen20ORF4180P"/>
</dbReference>
<keyword evidence="3 7" id="KW-0255">Endonuclease</keyword>
<dbReference type="Pfam" id="PF09520">
    <property type="entry name" value="RE_TdeIII"/>
    <property type="match status" value="1"/>
</dbReference>
<dbReference type="GO" id="GO:0009036">
    <property type="term" value="F:type II site-specific deoxyribonuclease activity"/>
    <property type="evidence" value="ECO:0007669"/>
    <property type="project" value="InterPro"/>
</dbReference>
<keyword evidence="4" id="KW-0378">Hydrolase</keyword>
<accession>A0A7U4K233</accession>
<dbReference type="Proteomes" id="UP000230961">
    <property type="component" value="Chromosome"/>
</dbReference>
<keyword evidence="2" id="KW-0680">Restriction system</keyword>
<evidence type="ECO:0000313" key="8">
    <source>
        <dbReference type="Proteomes" id="UP000230961"/>
    </source>
</evidence>
<dbReference type="GO" id="GO:0009307">
    <property type="term" value="P:DNA restriction-modification system"/>
    <property type="evidence" value="ECO:0007669"/>
    <property type="project" value="InterPro"/>
</dbReference>
<reference evidence="7 8" key="1">
    <citation type="submission" date="2017-11" db="EMBL/GenBank/DDBJ databases">
        <title>The complete genome sequence and comparative genome analysis of Yersinia enterocolitica strain LC20.</title>
        <authorList>
            <person name="Shi G."/>
            <person name="Su M."/>
            <person name="Liang J."/>
            <person name="Gu W."/>
            <person name="Xiao Y."/>
            <person name="Zhang Z."/>
            <person name="Qiu H."/>
            <person name="Duan R."/>
            <person name="Zhang Z."/>
            <person name="Li Y."/>
            <person name="Zhang X."/>
            <person name="Ling Y."/>
            <person name="Song L."/>
            <person name="Chen M."/>
            <person name="Zhao Y."/>
            <person name="Wu J."/>
            <person name="Jing H."/>
            <person name="Xiao J."/>
            <person name="Wang X."/>
        </authorList>
    </citation>
    <scope>NUCLEOTIDE SEQUENCE [LARGE SCALE GENOMIC DNA]</scope>
    <source>
        <strain evidence="7 8">LC20</strain>
    </source>
</reference>
<dbReference type="AlphaFoldDB" id="A0A7U4K233"/>
<evidence type="ECO:0000256" key="6">
    <source>
        <dbReference type="ARBA" id="ARBA00093790"/>
    </source>
</evidence>
<organism evidence="7 8">
    <name type="scientific">Yersinia enterocolitica LC20</name>
    <dbReference type="NCBI Taxonomy" id="1443113"/>
    <lineage>
        <taxon>Bacteria</taxon>
        <taxon>Pseudomonadati</taxon>
        <taxon>Pseudomonadota</taxon>
        <taxon>Gammaproteobacteria</taxon>
        <taxon>Enterobacterales</taxon>
        <taxon>Yersiniaceae</taxon>
        <taxon>Yersinia</taxon>
    </lineage>
</organism>
<sequence length="256" mass="29618">MDIQCRDRIKAEFRDCVSRTLQRLQAEATKMPFHEALLSREAVFWSRFERSFSTSFGQSVIERVSKLVAESTNAVNVTAQRQTTFNIDQAYLNSIEHHVSQLRVKGSGVIARWQDDVREVLNTQPNGVSVPVRVISDLYFVRDNIEHFFSIKTVKPNIDQTAEAKRDLLKLKVYNHNCKTFFGLYYNPYGDQRSLYNWGPPMKIFNFHTDECVLLGRDYWDTIGGEGTYEIVINLAQSVSIEMQDVIQQYGLENMP</sequence>
<dbReference type="EC" id="3.1.21.4" evidence="6"/>
<dbReference type="KEGG" id="yel:LC20_04179"/>
<evidence type="ECO:0000256" key="3">
    <source>
        <dbReference type="ARBA" id="ARBA00022759"/>
    </source>
</evidence>
<keyword evidence="1" id="KW-0540">Nuclease</keyword>
<comment type="catalytic activity">
    <reaction evidence="5">
        <text>Endonucleolytic cleavage of DNA to give specific double-stranded fragments with terminal 5'-phosphates.</text>
        <dbReference type="EC" id="3.1.21.4"/>
    </reaction>
</comment>
<evidence type="ECO:0000256" key="4">
    <source>
        <dbReference type="ARBA" id="ARBA00022801"/>
    </source>
</evidence>
<protein>
    <recommendedName>
        <fullName evidence="6">type II site-specific deoxyribonuclease</fullName>
        <ecNumber evidence="6">3.1.21.4</ecNumber>
    </recommendedName>
</protein>
<dbReference type="InterPro" id="IPR019045">
    <property type="entry name" value="Restrct_endonuc_II_HinfI"/>
</dbReference>
<evidence type="ECO:0000313" key="7">
    <source>
        <dbReference type="EMBL" id="AHM75432.1"/>
    </source>
</evidence>
<proteinExistence type="predicted"/>
<evidence type="ECO:0000256" key="2">
    <source>
        <dbReference type="ARBA" id="ARBA00022747"/>
    </source>
</evidence>
<dbReference type="GO" id="GO:0003677">
    <property type="term" value="F:DNA binding"/>
    <property type="evidence" value="ECO:0007669"/>
    <property type="project" value="InterPro"/>
</dbReference>